<evidence type="ECO:0000313" key="2">
    <source>
        <dbReference type="EMBL" id="QIG43744.1"/>
    </source>
</evidence>
<reference evidence="2 3" key="1">
    <citation type="submission" date="2020-02" db="EMBL/GenBank/DDBJ databases">
        <title>Full genome sequence of Nocardioides sp. R-3366.</title>
        <authorList>
            <person name="Im W.-T."/>
        </authorList>
    </citation>
    <scope>NUCLEOTIDE SEQUENCE [LARGE SCALE GENOMIC DNA]</scope>
    <source>
        <strain evidence="2 3">R-3366</strain>
    </source>
</reference>
<keyword evidence="1 2" id="KW-0808">Transferase</keyword>
<dbReference type="Pfam" id="PF02515">
    <property type="entry name" value="CoA_transf_3"/>
    <property type="match status" value="1"/>
</dbReference>
<dbReference type="SUPFAM" id="SSF89796">
    <property type="entry name" value="CoA-transferase family III (CaiB/BaiF)"/>
    <property type="match status" value="1"/>
</dbReference>
<dbReference type="GO" id="GO:0008410">
    <property type="term" value="F:CoA-transferase activity"/>
    <property type="evidence" value="ECO:0007669"/>
    <property type="project" value="TreeGrafter"/>
</dbReference>
<keyword evidence="3" id="KW-1185">Reference proteome</keyword>
<dbReference type="Proteomes" id="UP000502996">
    <property type="component" value="Chromosome"/>
</dbReference>
<gene>
    <name evidence="2" type="ORF">G5V58_14085</name>
</gene>
<evidence type="ECO:0000256" key="1">
    <source>
        <dbReference type="ARBA" id="ARBA00022679"/>
    </source>
</evidence>
<dbReference type="Gene3D" id="3.40.50.10540">
    <property type="entry name" value="Crotonobetainyl-coa:carnitine coa-transferase, domain 1"/>
    <property type="match status" value="1"/>
</dbReference>
<dbReference type="EMBL" id="CP049257">
    <property type="protein sequence ID" value="QIG43744.1"/>
    <property type="molecule type" value="Genomic_DNA"/>
</dbReference>
<dbReference type="InterPro" id="IPR050483">
    <property type="entry name" value="CoA-transferase_III_domain"/>
</dbReference>
<proteinExistence type="predicted"/>
<dbReference type="AlphaFoldDB" id="A0A6G6WET8"/>
<sequence>MPAIAQDCGQSDVHSDRTACVSGPLEGVRVLELGSLIAGPFAGQLLADYGAEVVKVELPGSGDPMRRWGITVDGQSLWWPAIARGKKSVAVDVRTDEGRDVVRRIAAQCDVVLENFRPGTLARWGLGYDDLRALNPGIVVVHVSGFGQSGPRSGDAGFGSVGEAMGGIRHTTGDPDRRSSRAGVSLGDSLAAVFAVIGTLAALVERGRSGAGQEVDVAIYEAVAALMESTMVDFERAGVVRQRSGSVLPGVAPSNVYTSAEGTEVLIAANADAVFARLCQVMGRPELAADPRYVDHGSRGSNAAELDEQIEAWTRTVGTEELLRLLSEGGVPAGKIYTAPDMVSDPHYLARDMVLRPEVDGVRHGPMAGVVPKFSRTPGEVTRVGPALGEHTDEVLARLAQEER</sequence>
<dbReference type="Gene3D" id="3.30.1540.10">
    <property type="entry name" value="formyl-coa transferase, domain 3"/>
    <property type="match status" value="1"/>
</dbReference>
<organism evidence="2 3">
    <name type="scientific">Nocardioides anomalus</name>
    <dbReference type="NCBI Taxonomy" id="2712223"/>
    <lineage>
        <taxon>Bacteria</taxon>
        <taxon>Bacillati</taxon>
        <taxon>Actinomycetota</taxon>
        <taxon>Actinomycetes</taxon>
        <taxon>Propionibacteriales</taxon>
        <taxon>Nocardioidaceae</taxon>
        <taxon>Nocardioides</taxon>
    </lineage>
</organism>
<dbReference type="PANTHER" id="PTHR48207:SF3">
    <property type="entry name" value="SUCCINATE--HYDROXYMETHYLGLUTARATE COA-TRANSFERASE"/>
    <property type="match status" value="1"/>
</dbReference>
<evidence type="ECO:0000313" key="3">
    <source>
        <dbReference type="Proteomes" id="UP000502996"/>
    </source>
</evidence>
<dbReference type="KEGG" id="nano:G5V58_14085"/>
<accession>A0A6G6WET8</accession>
<dbReference type="InterPro" id="IPR023606">
    <property type="entry name" value="CoA-Trfase_III_dom_1_sf"/>
</dbReference>
<name>A0A6G6WET8_9ACTN</name>
<dbReference type="InterPro" id="IPR044855">
    <property type="entry name" value="CoA-Trfase_III_dom3_sf"/>
</dbReference>
<dbReference type="InterPro" id="IPR003673">
    <property type="entry name" value="CoA-Trfase_fam_III"/>
</dbReference>
<protein>
    <submittedName>
        <fullName evidence="2">CoA transferase</fullName>
    </submittedName>
</protein>
<dbReference type="PANTHER" id="PTHR48207">
    <property type="entry name" value="SUCCINATE--HYDROXYMETHYLGLUTARATE COA-TRANSFERASE"/>
    <property type="match status" value="1"/>
</dbReference>